<dbReference type="GO" id="GO:0006508">
    <property type="term" value="P:proteolysis"/>
    <property type="evidence" value="ECO:0007669"/>
    <property type="project" value="UniProtKB-KW"/>
</dbReference>
<feature type="active site" description="Charge relay system" evidence="2">
    <location>
        <position position="771"/>
    </location>
</feature>
<feature type="active site" description="Charge relay system" evidence="2">
    <location>
        <position position="587"/>
    </location>
</feature>
<keyword evidence="2" id="KW-0720">Serine protease</keyword>
<dbReference type="InterPro" id="IPR050131">
    <property type="entry name" value="Peptidase_S8_subtilisin-like"/>
</dbReference>
<feature type="active site" description="Charge relay system" evidence="2">
    <location>
        <position position="196"/>
    </location>
</feature>
<dbReference type="Gene3D" id="2.60.40.4070">
    <property type="match status" value="1"/>
</dbReference>
<dbReference type="EMBL" id="DSTU01000008">
    <property type="protein sequence ID" value="HFJ54341.1"/>
    <property type="molecule type" value="Genomic_DNA"/>
</dbReference>
<dbReference type="AlphaFoldDB" id="A0A7C3IVT1"/>
<dbReference type="Gene3D" id="3.40.50.200">
    <property type="entry name" value="Peptidase S8/S53 domain"/>
    <property type="match status" value="1"/>
</dbReference>
<dbReference type="InterPro" id="IPR036278">
    <property type="entry name" value="Sialidase_sf"/>
</dbReference>
<feature type="domain" description="Peptidase S8/S53" evidence="3">
    <location>
        <begin position="569"/>
        <end position="816"/>
    </location>
</feature>
<dbReference type="Gene3D" id="2.120.10.10">
    <property type="match status" value="1"/>
</dbReference>
<dbReference type="Pfam" id="PF00082">
    <property type="entry name" value="Peptidase_S8"/>
    <property type="match status" value="1"/>
</dbReference>
<evidence type="ECO:0000313" key="5">
    <source>
        <dbReference type="EMBL" id="HFJ54341.1"/>
    </source>
</evidence>
<keyword evidence="2" id="KW-0645">Protease</keyword>
<gene>
    <name evidence="4" type="ORF">ENP94_00255</name>
    <name evidence="5" type="ORF">ENS16_06605</name>
</gene>
<evidence type="ECO:0000256" key="1">
    <source>
        <dbReference type="ARBA" id="ARBA00011073"/>
    </source>
</evidence>
<comment type="caution">
    <text evidence="5">The sequence shown here is derived from an EMBL/GenBank/DDBJ whole genome shotgun (WGS) entry which is preliminary data.</text>
</comment>
<dbReference type="EMBL" id="DSLG01000001">
    <property type="protein sequence ID" value="HEA86433.1"/>
    <property type="molecule type" value="Genomic_DNA"/>
</dbReference>
<dbReference type="SUPFAM" id="SSF52743">
    <property type="entry name" value="Subtilisin-like"/>
    <property type="match status" value="1"/>
</dbReference>
<reference evidence="5" key="1">
    <citation type="journal article" date="2020" name="mSystems">
        <title>Genome- and Community-Level Interaction Insights into Carbon Utilization and Element Cycling Functions of Hydrothermarchaeota in Hydrothermal Sediment.</title>
        <authorList>
            <person name="Zhou Z."/>
            <person name="Liu Y."/>
            <person name="Xu W."/>
            <person name="Pan J."/>
            <person name="Luo Z.H."/>
            <person name="Li M."/>
        </authorList>
    </citation>
    <scope>NUCLEOTIDE SEQUENCE [LARGE SCALE GENOMIC DNA]</scope>
    <source>
        <strain evidence="4">SpSt-265</strain>
        <strain evidence="5">SpSt-465</strain>
    </source>
</reference>
<protein>
    <recommendedName>
        <fullName evidence="3">Peptidase S8/S53 domain-containing protein</fullName>
    </recommendedName>
</protein>
<accession>A0A7C3IVT1</accession>
<evidence type="ECO:0000313" key="4">
    <source>
        <dbReference type="EMBL" id="HEA86433.1"/>
    </source>
</evidence>
<dbReference type="GO" id="GO:0004252">
    <property type="term" value="F:serine-type endopeptidase activity"/>
    <property type="evidence" value="ECO:0007669"/>
    <property type="project" value="UniProtKB-UniRule"/>
</dbReference>
<comment type="similarity">
    <text evidence="1 2">Belongs to the peptidase S8 family.</text>
</comment>
<keyword evidence="2" id="KW-0378">Hydrolase</keyword>
<name>A0A7C3IVT1_UNCW3</name>
<evidence type="ECO:0000256" key="2">
    <source>
        <dbReference type="PROSITE-ProRule" id="PRU01240"/>
    </source>
</evidence>
<dbReference type="PANTHER" id="PTHR43806:SF67">
    <property type="entry name" value="EGF-LIKE DOMAIN-CONTAINING PROTEIN"/>
    <property type="match status" value="1"/>
</dbReference>
<dbReference type="CDD" id="cd15482">
    <property type="entry name" value="Sialidase_non-viral"/>
    <property type="match status" value="1"/>
</dbReference>
<dbReference type="InterPro" id="IPR036852">
    <property type="entry name" value="Peptidase_S8/S53_dom_sf"/>
</dbReference>
<dbReference type="PANTHER" id="PTHR43806">
    <property type="entry name" value="PEPTIDASE S8"/>
    <property type="match status" value="1"/>
</dbReference>
<dbReference type="SUPFAM" id="SSF50939">
    <property type="entry name" value="Sialidases"/>
    <property type="match status" value="1"/>
</dbReference>
<dbReference type="PROSITE" id="PS51892">
    <property type="entry name" value="SUBTILASE"/>
    <property type="match status" value="1"/>
</dbReference>
<dbReference type="InterPro" id="IPR000209">
    <property type="entry name" value="Peptidase_S8/S53_dom"/>
</dbReference>
<organism evidence="5">
    <name type="scientific">candidate division WOR-3 bacterium</name>
    <dbReference type="NCBI Taxonomy" id="2052148"/>
    <lineage>
        <taxon>Bacteria</taxon>
        <taxon>Bacteria division WOR-3</taxon>
    </lineage>
</organism>
<proteinExistence type="inferred from homology"/>
<sequence>MHLFLLLFLPATVELVRIPVKSAPPEISTSRVWVFFTDKGIFNQSQYQQALADLYRTAPLPQRERRAREPLAGFDFDDLPVRQDYIREIEALGARLRTVSRWLNAASFEMPPELVARVYQLPYVYDIRPVARRTETDFDLTVPLAQPESHRKSRSLDTADAHRFYGAAWDQAQMLGVPELFYQGWFGTGVKLALFDTGLKLKNQAVRRLRIWRQYDFLSGDNFYIRHSGAAEVIPQLRYLGLVRDPALGDNGRLALLAFVADSFNYSYGLPARAVFFSFSTDRGRNWSLPQLTFLSRPYYYTCENLQLVCRDSVFYLAFNEVDLHPGAAPTCYLGYFINDRWQNRQTLGQGKQPSLAIYADTLYVIWLKTDSVLSFRKGLISTPAPSWLLSTEITHDQPLAEPRLSAGPEGRINLLVREKNNGRVLQFYSTDGGVSFNSDGELTAGSAVHLKLFTVDSHDSLRLLLYQDQSSPARTRLNLLRSFDFGATWSSPMTIDSASSFGDYTLSRTSNGLTLVYESGGMLYQRTAPDPDMNWSASEPVDTTGFCYSPLAAPDNSFILWFRRGDEIAVWEDSDTLKFSYDQPNHGTRMASLIAGYQPYSMMGIAPGVDLIVAKTEYYKTSGNRGYEYNMEEDTYIQALEWVERCGADIVSTSLGYRGWYRDEHFDGRTAPVSIACELAARRGLVIVTAMGNRDTTEYPWPRPYITAPGDAEHVITCGGVEKNLTPWRGTGTGPTADGRIKPDLVALADTVAVAAPDSENFLEGSVGTSCATALIAGCCALLKEAHPEWNAESIRVALYSTASRAVKSCTFGYGVPRVDSAFRRYPPSPKAQPSPEDRIALIYPNPFITGENPKVYFAINLSRVTPDARITIYTTSGVRVKTVQLNTARMPTPGRYFTSAELEGINACWDGSDESGKPAGSGIYLAVLETTFGRSIARFALVR</sequence>
<evidence type="ECO:0000259" key="3">
    <source>
        <dbReference type="Pfam" id="PF00082"/>
    </source>
</evidence>